<dbReference type="EMBL" id="KQ965733">
    <property type="protein sequence ID" value="KXS21439.1"/>
    <property type="molecule type" value="Genomic_DNA"/>
</dbReference>
<reference evidence="2 3" key="1">
    <citation type="journal article" date="2015" name="Genome Biol. Evol.">
        <title>Phylogenomic analyses indicate that early fungi evolved digesting cell walls of algal ancestors of land plants.</title>
        <authorList>
            <person name="Chang Y."/>
            <person name="Wang S."/>
            <person name="Sekimoto S."/>
            <person name="Aerts A.L."/>
            <person name="Choi C."/>
            <person name="Clum A."/>
            <person name="LaButti K.M."/>
            <person name="Lindquist E.A."/>
            <person name="Yee Ngan C."/>
            <person name="Ohm R.A."/>
            <person name="Salamov A.A."/>
            <person name="Grigoriev I.V."/>
            <person name="Spatafora J.W."/>
            <person name="Berbee M.L."/>
        </authorList>
    </citation>
    <scope>NUCLEOTIDE SEQUENCE [LARGE SCALE GENOMIC DNA]</scope>
    <source>
        <strain evidence="2 3">JEL478</strain>
    </source>
</reference>
<accession>A0A139AXK0</accession>
<proteinExistence type="predicted"/>
<dbReference type="Pfam" id="PF14832">
    <property type="entry name" value="Tautomerase_3"/>
    <property type="match status" value="1"/>
</dbReference>
<protein>
    <recommendedName>
        <fullName evidence="1">Tautomerase cis-CaaD-like domain-containing protein</fullName>
    </recommendedName>
</protein>
<evidence type="ECO:0000313" key="2">
    <source>
        <dbReference type="EMBL" id="KXS21439.1"/>
    </source>
</evidence>
<feature type="domain" description="Tautomerase cis-CaaD-like" evidence="1">
    <location>
        <begin position="23"/>
        <end position="117"/>
    </location>
</feature>
<dbReference type="Proteomes" id="UP000070544">
    <property type="component" value="Unassembled WGS sequence"/>
</dbReference>
<evidence type="ECO:0000313" key="3">
    <source>
        <dbReference type="Proteomes" id="UP000070544"/>
    </source>
</evidence>
<sequence>MKIALRPVANFAKSSQFREKFPSDVPENCFFGGWKSTTRFVRIVSQHIARSFDSPQMRDKSVEYLESCYAPIIKARGEDVGWELHIEDTPRETWRTNGIVPPWSGTEAEKEWARLNRPAVKA</sequence>
<gene>
    <name evidence="2" type="ORF">M427DRAFT_40962</name>
</gene>
<dbReference type="AlphaFoldDB" id="A0A139AXK0"/>
<dbReference type="Gene3D" id="3.30.429.10">
    <property type="entry name" value="Macrophage Migration Inhibitory Factor"/>
    <property type="match status" value="1"/>
</dbReference>
<dbReference type="InterPro" id="IPR028116">
    <property type="entry name" value="Cis-CaaD-like"/>
</dbReference>
<dbReference type="InterPro" id="IPR014347">
    <property type="entry name" value="Tautomerase/MIF_sf"/>
</dbReference>
<keyword evidence="3" id="KW-1185">Reference proteome</keyword>
<dbReference type="OrthoDB" id="2129288at2759"/>
<evidence type="ECO:0000259" key="1">
    <source>
        <dbReference type="Pfam" id="PF14832"/>
    </source>
</evidence>
<name>A0A139AXK0_GONPJ</name>
<organism evidence="2 3">
    <name type="scientific">Gonapodya prolifera (strain JEL478)</name>
    <name type="common">Monoblepharis prolifera</name>
    <dbReference type="NCBI Taxonomy" id="1344416"/>
    <lineage>
        <taxon>Eukaryota</taxon>
        <taxon>Fungi</taxon>
        <taxon>Fungi incertae sedis</taxon>
        <taxon>Chytridiomycota</taxon>
        <taxon>Chytridiomycota incertae sedis</taxon>
        <taxon>Monoblepharidomycetes</taxon>
        <taxon>Monoblepharidales</taxon>
        <taxon>Gonapodyaceae</taxon>
        <taxon>Gonapodya</taxon>
    </lineage>
</organism>